<sequence length="104" mass="11438">MRTVYSYARLILTSCFFLAGIALQTVPSAAAVNREARDRERLLQAVPAEDRAEWVRLRDREDAQAEASVRLFGVLIGGVGLGAALFEAAYVSARSSRHCPLDTR</sequence>
<reference evidence="4" key="1">
    <citation type="submission" date="2019-08" db="EMBL/GenBank/DDBJ databases">
        <title>Limnoglobus roseus gen. nov., sp. nov., a novel freshwater planctomycete with a giant genome from the family Gemmataceae.</title>
        <authorList>
            <person name="Kulichevskaya I.S."/>
            <person name="Naumoff D.G."/>
            <person name="Miroshnikov K."/>
            <person name="Ivanova A."/>
            <person name="Philippov D.A."/>
            <person name="Hakobyan A."/>
            <person name="Rijpstra I.C."/>
            <person name="Sinninghe Damste J.S."/>
            <person name="Liesack W."/>
            <person name="Dedysh S.N."/>
        </authorList>
    </citation>
    <scope>NUCLEOTIDE SEQUENCE [LARGE SCALE GENOMIC DNA]</scope>
    <source>
        <strain evidence="4">PX52</strain>
    </source>
</reference>
<accession>A0A5C1ACC3</accession>
<gene>
    <name evidence="3" type="ORF">PX52LOC_03917</name>
</gene>
<dbReference type="Proteomes" id="UP000324974">
    <property type="component" value="Chromosome"/>
</dbReference>
<keyword evidence="4" id="KW-1185">Reference proteome</keyword>
<evidence type="ECO:0000256" key="1">
    <source>
        <dbReference type="SAM" id="Phobius"/>
    </source>
</evidence>
<organism evidence="3 4">
    <name type="scientific">Limnoglobus roseus</name>
    <dbReference type="NCBI Taxonomy" id="2598579"/>
    <lineage>
        <taxon>Bacteria</taxon>
        <taxon>Pseudomonadati</taxon>
        <taxon>Planctomycetota</taxon>
        <taxon>Planctomycetia</taxon>
        <taxon>Gemmatales</taxon>
        <taxon>Gemmataceae</taxon>
        <taxon>Limnoglobus</taxon>
    </lineage>
</organism>
<feature type="transmembrane region" description="Helical" evidence="1">
    <location>
        <begin position="71"/>
        <end position="91"/>
    </location>
</feature>
<evidence type="ECO:0000256" key="2">
    <source>
        <dbReference type="SAM" id="SignalP"/>
    </source>
</evidence>
<dbReference type="AlphaFoldDB" id="A0A5C1ACC3"/>
<keyword evidence="2" id="KW-0732">Signal</keyword>
<dbReference type="EMBL" id="CP042425">
    <property type="protein sequence ID" value="QEL16941.1"/>
    <property type="molecule type" value="Genomic_DNA"/>
</dbReference>
<protein>
    <submittedName>
        <fullName evidence="3">Uncharacterized protein</fullName>
    </submittedName>
</protein>
<dbReference type="RefSeq" id="WP_149111606.1">
    <property type="nucleotide sequence ID" value="NZ_CP042425.1"/>
</dbReference>
<feature type="chain" id="PRO_5022994551" evidence="2">
    <location>
        <begin position="31"/>
        <end position="104"/>
    </location>
</feature>
<feature type="signal peptide" evidence="2">
    <location>
        <begin position="1"/>
        <end position="30"/>
    </location>
</feature>
<evidence type="ECO:0000313" key="3">
    <source>
        <dbReference type="EMBL" id="QEL16941.1"/>
    </source>
</evidence>
<proteinExistence type="predicted"/>
<dbReference type="KEGG" id="lrs:PX52LOC_03917"/>
<keyword evidence="1" id="KW-0472">Membrane</keyword>
<keyword evidence="1" id="KW-1133">Transmembrane helix</keyword>
<keyword evidence="1" id="KW-0812">Transmembrane</keyword>
<name>A0A5C1ACC3_9BACT</name>
<evidence type="ECO:0000313" key="4">
    <source>
        <dbReference type="Proteomes" id="UP000324974"/>
    </source>
</evidence>